<dbReference type="GO" id="GO:0007197">
    <property type="term" value="P:adenylate cyclase-inhibiting G protein-coupled acetylcholine receptor signaling pathway"/>
    <property type="evidence" value="ECO:0007669"/>
    <property type="project" value="TreeGrafter"/>
</dbReference>
<evidence type="ECO:0000256" key="6">
    <source>
        <dbReference type="ARBA" id="ARBA00023136"/>
    </source>
</evidence>
<dbReference type="SUPFAM" id="SSF81321">
    <property type="entry name" value="Family A G protein-coupled receptor-like"/>
    <property type="match status" value="1"/>
</dbReference>
<evidence type="ECO:0000313" key="16">
    <source>
        <dbReference type="EMBL" id="CAF2066574.1"/>
    </source>
</evidence>
<feature type="transmembrane region" description="Helical" evidence="11">
    <location>
        <begin position="452"/>
        <end position="475"/>
    </location>
</feature>
<evidence type="ECO:0000256" key="4">
    <source>
        <dbReference type="ARBA" id="ARBA00022989"/>
    </source>
</evidence>
<feature type="compositionally biased region" description="Low complexity" evidence="10">
    <location>
        <begin position="387"/>
        <end position="400"/>
    </location>
</feature>
<sequence>MVEQLSFIFFNESLIFYNLTNYNIQESSSAILVSSSHPYPIQVNIALAVIGTFTSLLTISGNVLVLVSFFVDRQIRQPTNYFIFSLAISDFLIGCISMPFLTLGIYKNQWVLGSFLCDIWLSLDYTVCLASIYTVLLITVDRFCSVKIPAKYRNWRTKKRIIFLVLLTWFVPALIFFISTMGYPLYSKKSNLSLSDLQCDVQWNKNAYFNLGLTIGYFWVTLLVMFILYFFIYQVASDLEKRSKANAKKVSTIIGISSSNMTNIVINMSQNHQLTQTTITSSSSPRSKKIKCSQQSTLSSISKFETSVDEDVGSSFVNTKIANNNRLSNGFDAANRSSSNYTNGDRTSVATIASNITNLLTMTRVGVGSNRILEENRILLPIAEQNKTPTSTPTKSKPCSRNSGTSSKARKALRTITVIMGAFVICWTPWHVHTIIQTFCKTCRESIVFNTYLFHACYFLCYLNSPINPFCYALANRQFKKTYTRLLRCDFRQL</sequence>
<evidence type="ECO:0000256" key="11">
    <source>
        <dbReference type="SAM" id="Phobius"/>
    </source>
</evidence>
<dbReference type="PANTHER" id="PTHR24247">
    <property type="entry name" value="5-HYDROXYTRYPTAMINE RECEPTOR"/>
    <property type="match status" value="1"/>
</dbReference>
<dbReference type="GO" id="GO:0004993">
    <property type="term" value="F:G protein-coupled serotonin receptor activity"/>
    <property type="evidence" value="ECO:0007669"/>
    <property type="project" value="TreeGrafter"/>
</dbReference>
<feature type="transmembrane region" description="Helical" evidence="11">
    <location>
        <begin position="119"/>
        <end position="140"/>
    </location>
</feature>
<organism evidence="19 20">
    <name type="scientific">Rotaria magnacalcarata</name>
    <dbReference type="NCBI Taxonomy" id="392030"/>
    <lineage>
        <taxon>Eukaryota</taxon>
        <taxon>Metazoa</taxon>
        <taxon>Spiralia</taxon>
        <taxon>Gnathifera</taxon>
        <taxon>Rotifera</taxon>
        <taxon>Eurotatoria</taxon>
        <taxon>Bdelloidea</taxon>
        <taxon>Philodinida</taxon>
        <taxon>Philodinidae</taxon>
        <taxon>Rotaria</taxon>
    </lineage>
</organism>
<proteinExistence type="inferred from homology"/>
<evidence type="ECO:0000256" key="8">
    <source>
        <dbReference type="ARBA" id="ARBA00023224"/>
    </source>
</evidence>
<reference evidence="19" key="1">
    <citation type="submission" date="2021-02" db="EMBL/GenBank/DDBJ databases">
        <authorList>
            <person name="Nowell W R."/>
        </authorList>
    </citation>
    <scope>NUCLEOTIDE SEQUENCE</scope>
</reference>
<dbReference type="Proteomes" id="UP000663834">
    <property type="component" value="Unassembled WGS sequence"/>
</dbReference>
<dbReference type="EMBL" id="CAJOBG010007956">
    <property type="protein sequence ID" value="CAF4231206.1"/>
    <property type="molecule type" value="Genomic_DNA"/>
</dbReference>
<evidence type="ECO:0000256" key="7">
    <source>
        <dbReference type="ARBA" id="ARBA00023170"/>
    </source>
</evidence>
<dbReference type="Proteomes" id="UP000663824">
    <property type="component" value="Unassembled WGS sequence"/>
</dbReference>
<keyword evidence="7 9" id="KW-0675">Receptor</keyword>
<keyword evidence="8 9" id="KW-0807">Transducer</keyword>
<dbReference type="Proteomes" id="UP000663855">
    <property type="component" value="Unassembled WGS sequence"/>
</dbReference>
<name>A0A820DF56_9BILA</name>
<evidence type="ECO:0000313" key="14">
    <source>
        <dbReference type="EMBL" id="CAF1667542.1"/>
    </source>
</evidence>
<comment type="similarity">
    <text evidence="9">Belongs to the G-protein coupled receptor 1 family.</text>
</comment>
<dbReference type="EMBL" id="CAJNRF010005014">
    <property type="protein sequence ID" value="CAF2066574.1"/>
    <property type="molecule type" value="Genomic_DNA"/>
</dbReference>
<dbReference type="InterPro" id="IPR017452">
    <property type="entry name" value="GPCR_Rhodpsn_7TM"/>
</dbReference>
<dbReference type="PANTHER" id="PTHR24247:SF191">
    <property type="entry name" value="MUSCARINIC ACETYLCHOLINE RECEPTOR, B-TYPE, ISOFORM A"/>
    <property type="match status" value="1"/>
</dbReference>
<feature type="transmembrane region" description="Helical" evidence="11">
    <location>
        <begin position="412"/>
        <end position="432"/>
    </location>
</feature>
<dbReference type="Pfam" id="PF00001">
    <property type="entry name" value="7tm_1"/>
    <property type="match status" value="1"/>
</dbReference>
<evidence type="ECO:0000256" key="10">
    <source>
        <dbReference type="SAM" id="MobiDB-lite"/>
    </source>
</evidence>
<dbReference type="GO" id="GO:0007187">
    <property type="term" value="P:G protein-coupled receptor signaling pathway, coupled to cyclic nucleotide second messenger"/>
    <property type="evidence" value="ECO:0007669"/>
    <property type="project" value="TreeGrafter"/>
</dbReference>
<dbReference type="InterPro" id="IPR000276">
    <property type="entry name" value="GPCR_Rhodpsn"/>
</dbReference>
<dbReference type="PROSITE" id="PS00237">
    <property type="entry name" value="G_PROTEIN_RECEP_F1_1"/>
    <property type="match status" value="1"/>
</dbReference>
<evidence type="ECO:0000256" key="1">
    <source>
        <dbReference type="ARBA" id="ARBA00004651"/>
    </source>
</evidence>
<keyword evidence="3 9" id="KW-0812">Transmembrane</keyword>
<evidence type="ECO:0000256" key="2">
    <source>
        <dbReference type="ARBA" id="ARBA00022475"/>
    </source>
</evidence>
<accession>A0A820DF56</accession>
<dbReference type="GO" id="GO:0005886">
    <property type="term" value="C:plasma membrane"/>
    <property type="evidence" value="ECO:0007669"/>
    <property type="project" value="UniProtKB-SubCell"/>
</dbReference>
<dbReference type="GO" id="GO:0030425">
    <property type="term" value="C:dendrite"/>
    <property type="evidence" value="ECO:0007669"/>
    <property type="project" value="TreeGrafter"/>
</dbReference>
<dbReference type="EMBL" id="CAJNRE010000569">
    <property type="protein sequence ID" value="CAF1928853.1"/>
    <property type="molecule type" value="Genomic_DNA"/>
</dbReference>
<evidence type="ECO:0000256" key="5">
    <source>
        <dbReference type="ARBA" id="ARBA00023040"/>
    </source>
</evidence>
<evidence type="ECO:0000313" key="13">
    <source>
        <dbReference type="EMBL" id="CAF1291495.1"/>
    </source>
</evidence>
<dbReference type="EMBL" id="CAJNOW010018725">
    <property type="protein sequence ID" value="CAF1667542.1"/>
    <property type="molecule type" value="Genomic_DNA"/>
</dbReference>
<dbReference type="Gene3D" id="1.20.1070.10">
    <property type="entry name" value="Rhodopsin 7-helix transmembrane proteins"/>
    <property type="match status" value="2"/>
</dbReference>
<evidence type="ECO:0000313" key="17">
    <source>
        <dbReference type="EMBL" id="CAF2067531.1"/>
    </source>
</evidence>
<evidence type="ECO:0000313" key="18">
    <source>
        <dbReference type="EMBL" id="CAF3735263.1"/>
    </source>
</evidence>
<dbReference type="OrthoDB" id="10071887at2759"/>
<gene>
    <name evidence="13" type="ORF">CJN711_LOCUS16451</name>
    <name evidence="14" type="ORF">KQP761_LOCUS33451</name>
    <name evidence="15" type="ORF">MBJ925_LOCUS3810</name>
    <name evidence="19" type="ORF">OVN521_LOCUS27984</name>
    <name evidence="18" type="ORF">UXM345_LOCUS1084</name>
    <name evidence="16" type="ORF">WKI299_LOCUS13277</name>
    <name evidence="17" type="ORF">XDN619_LOCUS11884</name>
</gene>
<dbReference type="EMBL" id="CAJNOV010007608">
    <property type="protein sequence ID" value="CAF1291495.1"/>
    <property type="molecule type" value="Genomic_DNA"/>
</dbReference>
<feature type="domain" description="G-protein coupled receptors family 1 profile" evidence="12">
    <location>
        <begin position="61"/>
        <end position="472"/>
    </location>
</feature>
<protein>
    <recommendedName>
        <fullName evidence="12">G-protein coupled receptors family 1 profile domain-containing protein</fullName>
    </recommendedName>
</protein>
<dbReference type="SMART" id="SM01381">
    <property type="entry name" value="7TM_GPCR_Srsx"/>
    <property type="match status" value="1"/>
</dbReference>
<comment type="subcellular location">
    <subcellularLocation>
        <location evidence="1">Cell membrane</location>
        <topology evidence="1">Multi-pass membrane protein</topology>
    </subcellularLocation>
</comment>
<feature type="transmembrane region" description="Helical" evidence="11">
    <location>
        <begin position="45"/>
        <end position="71"/>
    </location>
</feature>
<evidence type="ECO:0000256" key="3">
    <source>
        <dbReference type="ARBA" id="ARBA00022692"/>
    </source>
</evidence>
<dbReference type="GO" id="GO:0016907">
    <property type="term" value="F:G protein-coupled acetylcholine receptor activity"/>
    <property type="evidence" value="ECO:0007669"/>
    <property type="project" value="TreeGrafter"/>
</dbReference>
<dbReference type="Proteomes" id="UP000663842">
    <property type="component" value="Unassembled WGS sequence"/>
</dbReference>
<evidence type="ECO:0000256" key="9">
    <source>
        <dbReference type="RuleBase" id="RU000688"/>
    </source>
</evidence>
<dbReference type="EMBL" id="CAJOBF010000055">
    <property type="protein sequence ID" value="CAF3735263.1"/>
    <property type="molecule type" value="Genomic_DNA"/>
</dbReference>
<dbReference type="Proteomes" id="UP000663866">
    <property type="component" value="Unassembled WGS sequence"/>
</dbReference>
<dbReference type="AlphaFoldDB" id="A0A820DF56"/>
<feature type="transmembrane region" description="Helical" evidence="11">
    <location>
        <begin position="83"/>
        <end position="107"/>
    </location>
</feature>
<evidence type="ECO:0000259" key="12">
    <source>
        <dbReference type="PROSITE" id="PS50262"/>
    </source>
</evidence>
<dbReference type="PRINTS" id="PR00237">
    <property type="entry name" value="GPCRRHODOPSN"/>
</dbReference>
<feature type="transmembrane region" description="Helical" evidence="11">
    <location>
        <begin position="206"/>
        <end position="232"/>
    </location>
</feature>
<feature type="region of interest" description="Disordered" evidence="10">
    <location>
        <begin position="385"/>
        <end position="408"/>
    </location>
</feature>
<dbReference type="GO" id="GO:0045202">
    <property type="term" value="C:synapse"/>
    <property type="evidence" value="ECO:0007669"/>
    <property type="project" value="TreeGrafter"/>
</dbReference>
<dbReference type="Proteomes" id="UP000663856">
    <property type="component" value="Unassembled WGS sequence"/>
</dbReference>
<evidence type="ECO:0000313" key="15">
    <source>
        <dbReference type="EMBL" id="CAF1928853.1"/>
    </source>
</evidence>
<keyword evidence="6 11" id="KW-0472">Membrane</keyword>
<keyword evidence="5 9" id="KW-0297">G-protein coupled receptor</keyword>
<keyword evidence="2" id="KW-1003">Cell membrane</keyword>
<evidence type="ECO:0000313" key="20">
    <source>
        <dbReference type="Proteomes" id="UP000663866"/>
    </source>
</evidence>
<dbReference type="EMBL" id="CAJNRG010004632">
    <property type="protein sequence ID" value="CAF2067531.1"/>
    <property type="molecule type" value="Genomic_DNA"/>
</dbReference>
<keyword evidence="20" id="KW-1185">Reference proteome</keyword>
<feature type="transmembrane region" description="Helical" evidence="11">
    <location>
        <begin position="161"/>
        <end position="186"/>
    </location>
</feature>
<comment type="caution">
    <text evidence="19">The sequence shown here is derived from an EMBL/GenBank/DDBJ whole genome shotgun (WGS) entry which is preliminary data.</text>
</comment>
<dbReference type="Proteomes" id="UP000663887">
    <property type="component" value="Unassembled WGS sequence"/>
</dbReference>
<evidence type="ECO:0000313" key="19">
    <source>
        <dbReference type="EMBL" id="CAF4231206.1"/>
    </source>
</evidence>
<dbReference type="PROSITE" id="PS50262">
    <property type="entry name" value="G_PROTEIN_RECEP_F1_2"/>
    <property type="match status" value="1"/>
</dbReference>
<keyword evidence="4 11" id="KW-1133">Transmembrane helix</keyword>